<protein>
    <submittedName>
        <fullName evidence="2">Uncharacterized protein</fullName>
    </submittedName>
</protein>
<dbReference type="STRING" id="498292.SAMN05660845_0897"/>
<keyword evidence="1" id="KW-0812">Transmembrane</keyword>
<dbReference type="Proteomes" id="UP000199604">
    <property type="component" value="Unassembled WGS sequence"/>
</dbReference>
<feature type="transmembrane region" description="Helical" evidence="1">
    <location>
        <begin position="159"/>
        <end position="189"/>
    </location>
</feature>
<reference evidence="3" key="1">
    <citation type="submission" date="2016-10" db="EMBL/GenBank/DDBJ databases">
        <authorList>
            <person name="Varghese N."/>
            <person name="Submissions S."/>
        </authorList>
    </citation>
    <scope>NUCLEOTIDE SEQUENCE [LARGE SCALE GENOMIC DNA]</scope>
    <source>
        <strain evidence="3">DSM 21789</strain>
    </source>
</reference>
<dbReference type="RefSeq" id="WP_091474372.1">
    <property type="nucleotide sequence ID" value="NZ_FOJT01000002.1"/>
</dbReference>
<keyword evidence="1" id="KW-0472">Membrane</keyword>
<accession>A0A1I0WNX7</accession>
<evidence type="ECO:0000256" key="1">
    <source>
        <dbReference type="SAM" id="Phobius"/>
    </source>
</evidence>
<dbReference type="AlphaFoldDB" id="A0A1I0WNX7"/>
<dbReference type="OrthoDB" id="1188699at2"/>
<evidence type="ECO:0000313" key="3">
    <source>
        <dbReference type="Proteomes" id="UP000199604"/>
    </source>
</evidence>
<evidence type="ECO:0000313" key="2">
    <source>
        <dbReference type="EMBL" id="SFA90452.1"/>
    </source>
</evidence>
<gene>
    <name evidence="2" type="ORF">SAMN05660845_0897</name>
</gene>
<dbReference type="EMBL" id="FOJT01000002">
    <property type="protein sequence ID" value="SFA90452.1"/>
    <property type="molecule type" value="Genomic_DNA"/>
</dbReference>
<name>A0A1I0WNX7_9FLAO</name>
<feature type="transmembrane region" description="Helical" evidence="1">
    <location>
        <begin position="88"/>
        <end position="111"/>
    </location>
</feature>
<sequence>MNIEQQTPRELLQQFYIDNNLGLDGGQKSSSVKIELTPKFNIYFPNFDARRKAVMKHDIHHLLTGYDTSIIGESEISTWEIASGCKKYWAAFLIDTSGVMVGLPFNFLRVLRAFARGRRTKNLYYDMFSNETALDMKISELREILNLNQKNIAPNLTDVILFTLFIFFGAIYSILLLVTLPFLLLYSIYIEISNRKLEL</sequence>
<proteinExistence type="predicted"/>
<keyword evidence="3" id="KW-1185">Reference proteome</keyword>
<organism evidence="2 3">
    <name type="scientific">Flavobacterium swingsii</name>
    <dbReference type="NCBI Taxonomy" id="498292"/>
    <lineage>
        <taxon>Bacteria</taxon>
        <taxon>Pseudomonadati</taxon>
        <taxon>Bacteroidota</taxon>
        <taxon>Flavobacteriia</taxon>
        <taxon>Flavobacteriales</taxon>
        <taxon>Flavobacteriaceae</taxon>
        <taxon>Flavobacterium</taxon>
    </lineage>
</organism>
<keyword evidence="1" id="KW-1133">Transmembrane helix</keyword>